<evidence type="ECO:0000256" key="2">
    <source>
        <dbReference type="ARBA" id="ARBA00023125"/>
    </source>
</evidence>
<dbReference type="EMBL" id="QSUP01000004">
    <property type="protein sequence ID" value="RGN52935.1"/>
    <property type="molecule type" value="Genomic_DNA"/>
</dbReference>
<dbReference type="PANTHER" id="PTHR30146:SF24">
    <property type="entry name" value="XYLOSE OPERON REGULATORY PROTEIN"/>
    <property type="match status" value="1"/>
</dbReference>
<sequence>MKKILLLTDYSSDYSRCLLRGIVKYSKEHEPWIFYRMPLYYRELYGEDGVVRWVKKWKVDAIIAQLKDVDVEKLNKLNIPIIIQNYKERVDNICNITGDYFKTGEMAADFFMKRGFSHFAYYGFNDAIWSRERASGFRNRIEECGYELSILGNSEKRSEHWSFDLPLLSRWLLSLPKPTALLACDDLFASQITETCKICNIAVPGEIAVLGVDNDELLCSISDPPLSSIVLDVENGGYRAAEVLQQLMERSAQTSQIFNIVIQPIRIEQRQSTEKFVVKDKYILEVIEYIKAHFEDNLNINDLLGMVPLSRRLLEIKFKKEVGVSVYQYVLQYRVEQLADLLLKTDKPLMELADMCGFDGSKNVARVFYKYKKMTPLKWRNLYKSK</sequence>
<dbReference type="CDD" id="cd01543">
    <property type="entry name" value="PBP1_XylR"/>
    <property type="match status" value="1"/>
</dbReference>
<dbReference type="PROSITE" id="PS01124">
    <property type="entry name" value="HTH_ARAC_FAMILY_2"/>
    <property type="match status" value="1"/>
</dbReference>
<evidence type="ECO:0000313" key="7">
    <source>
        <dbReference type="Proteomes" id="UP000261088"/>
    </source>
</evidence>
<dbReference type="AlphaFoldDB" id="A0A7K1H9R2"/>
<proteinExistence type="predicted"/>
<reference evidence="5 8" key="2">
    <citation type="journal article" date="2019" name="Nat. Med.">
        <title>A library of human gut bacterial isolates paired with longitudinal multiomics data enables mechanistic microbiome research.</title>
        <authorList>
            <person name="Poyet M."/>
            <person name="Groussin M."/>
            <person name="Gibbons S.M."/>
            <person name="Avila-Pacheco J."/>
            <person name="Jiang X."/>
            <person name="Kearney S.M."/>
            <person name="Perrotta A.R."/>
            <person name="Berdy B."/>
            <person name="Zhao S."/>
            <person name="Lieberman T.D."/>
            <person name="Swanson P.K."/>
            <person name="Smith M."/>
            <person name="Roesemann S."/>
            <person name="Alexander J.E."/>
            <person name="Rich S.A."/>
            <person name="Livny J."/>
            <person name="Vlamakis H."/>
            <person name="Clish C."/>
            <person name="Bullock K."/>
            <person name="Deik A."/>
            <person name="Scott J."/>
            <person name="Pierce K.A."/>
            <person name="Xavier R.J."/>
            <person name="Alm E.J."/>
        </authorList>
    </citation>
    <scope>NUCLEOTIDE SEQUENCE [LARGE SCALE GENOMIC DNA]</scope>
    <source>
        <strain evidence="5 8">BIOML-A25</strain>
    </source>
</reference>
<keyword evidence="3" id="KW-0804">Transcription</keyword>
<dbReference type="Gene3D" id="3.40.50.2300">
    <property type="match status" value="2"/>
</dbReference>
<dbReference type="SUPFAM" id="SSF46689">
    <property type="entry name" value="Homeodomain-like"/>
    <property type="match status" value="2"/>
</dbReference>
<evidence type="ECO:0000313" key="8">
    <source>
        <dbReference type="Proteomes" id="UP000437446"/>
    </source>
</evidence>
<dbReference type="Pfam" id="PF13377">
    <property type="entry name" value="Peripla_BP_3"/>
    <property type="match status" value="1"/>
</dbReference>
<evidence type="ECO:0000256" key="1">
    <source>
        <dbReference type="ARBA" id="ARBA00023015"/>
    </source>
</evidence>
<comment type="caution">
    <text evidence="5">The sequence shown here is derived from an EMBL/GenBank/DDBJ whole genome shotgun (WGS) entry which is preliminary data.</text>
</comment>
<name>A0A7K1H9R2_9BACT</name>
<dbReference type="InterPro" id="IPR028082">
    <property type="entry name" value="Peripla_BP_I"/>
</dbReference>
<evidence type="ECO:0000313" key="6">
    <source>
        <dbReference type="EMBL" id="RGN52935.1"/>
    </source>
</evidence>
<dbReference type="Proteomes" id="UP000261088">
    <property type="component" value="Unassembled WGS sequence"/>
</dbReference>
<dbReference type="Gene3D" id="1.10.10.60">
    <property type="entry name" value="Homeodomain-like"/>
    <property type="match status" value="2"/>
</dbReference>
<dbReference type="PANTHER" id="PTHR30146">
    <property type="entry name" value="LACI-RELATED TRANSCRIPTIONAL REPRESSOR"/>
    <property type="match status" value="1"/>
</dbReference>
<evidence type="ECO:0000259" key="4">
    <source>
        <dbReference type="PROSITE" id="PS01124"/>
    </source>
</evidence>
<dbReference type="InterPro" id="IPR018060">
    <property type="entry name" value="HTH_AraC"/>
</dbReference>
<keyword evidence="1" id="KW-0805">Transcription regulation</keyword>
<evidence type="ECO:0000256" key="3">
    <source>
        <dbReference type="ARBA" id="ARBA00023163"/>
    </source>
</evidence>
<organism evidence="5 8">
    <name type="scientific">Parabacteroides merdae</name>
    <dbReference type="NCBI Taxonomy" id="46503"/>
    <lineage>
        <taxon>Bacteria</taxon>
        <taxon>Pseudomonadati</taxon>
        <taxon>Bacteroidota</taxon>
        <taxon>Bacteroidia</taxon>
        <taxon>Bacteroidales</taxon>
        <taxon>Tannerellaceae</taxon>
        <taxon>Parabacteroides</taxon>
    </lineage>
</organism>
<dbReference type="Pfam" id="PF12833">
    <property type="entry name" value="HTH_18"/>
    <property type="match status" value="1"/>
</dbReference>
<dbReference type="SMART" id="SM00342">
    <property type="entry name" value="HTH_ARAC"/>
    <property type="match status" value="1"/>
</dbReference>
<dbReference type="EMBL" id="WNCR01000001">
    <property type="protein sequence ID" value="MTU27838.1"/>
    <property type="molecule type" value="Genomic_DNA"/>
</dbReference>
<dbReference type="SUPFAM" id="SSF53822">
    <property type="entry name" value="Periplasmic binding protein-like I"/>
    <property type="match status" value="1"/>
</dbReference>
<dbReference type="GO" id="GO:0000976">
    <property type="term" value="F:transcription cis-regulatory region binding"/>
    <property type="evidence" value="ECO:0007669"/>
    <property type="project" value="TreeGrafter"/>
</dbReference>
<feature type="domain" description="HTH araC/xylS-type" evidence="4">
    <location>
        <begin position="284"/>
        <end position="382"/>
    </location>
</feature>
<reference evidence="6 7" key="1">
    <citation type="submission" date="2018-08" db="EMBL/GenBank/DDBJ databases">
        <title>A genome reference for cultivated species of the human gut microbiota.</title>
        <authorList>
            <person name="Zou Y."/>
            <person name="Xue W."/>
            <person name="Luo G."/>
        </authorList>
    </citation>
    <scope>NUCLEOTIDE SEQUENCE [LARGE SCALE GENOMIC DNA]</scope>
    <source>
        <strain evidence="6 7">OM05-11AA</strain>
    </source>
</reference>
<dbReference type="GO" id="GO:0003700">
    <property type="term" value="F:DNA-binding transcription factor activity"/>
    <property type="evidence" value="ECO:0007669"/>
    <property type="project" value="InterPro"/>
</dbReference>
<accession>A0A7K1H9R2</accession>
<gene>
    <name evidence="6" type="ORF">DXB61_05130</name>
    <name evidence="5" type="ORF">GMD66_01125</name>
</gene>
<evidence type="ECO:0000313" key="5">
    <source>
        <dbReference type="EMBL" id="MTU27838.1"/>
    </source>
</evidence>
<dbReference type="Proteomes" id="UP000437446">
    <property type="component" value="Unassembled WGS sequence"/>
</dbReference>
<dbReference type="InterPro" id="IPR046335">
    <property type="entry name" value="LacI/GalR-like_sensor"/>
</dbReference>
<protein>
    <submittedName>
        <fullName evidence="5">Helix-turn-helix domain-containing protein</fullName>
    </submittedName>
</protein>
<dbReference type="RefSeq" id="WP_122121779.1">
    <property type="nucleotide sequence ID" value="NZ_DAWDXW010000001.1"/>
</dbReference>
<dbReference type="InterPro" id="IPR009057">
    <property type="entry name" value="Homeodomain-like_sf"/>
</dbReference>
<keyword evidence="2" id="KW-0238">DNA-binding</keyword>